<gene>
    <name evidence="7" type="ORF">SAMN04487991_3232</name>
</gene>
<feature type="domain" description="DhaL" evidence="5">
    <location>
        <begin position="364"/>
        <end position="560"/>
    </location>
</feature>
<evidence type="ECO:0000313" key="7">
    <source>
        <dbReference type="EMBL" id="SFJ90887.1"/>
    </source>
</evidence>
<dbReference type="GO" id="GO:0019563">
    <property type="term" value="P:glycerol catabolic process"/>
    <property type="evidence" value="ECO:0007669"/>
    <property type="project" value="TreeGrafter"/>
</dbReference>
<dbReference type="GO" id="GO:0005829">
    <property type="term" value="C:cytosol"/>
    <property type="evidence" value="ECO:0007669"/>
    <property type="project" value="TreeGrafter"/>
</dbReference>
<dbReference type="InterPro" id="IPR036117">
    <property type="entry name" value="DhaL_dom_sf"/>
</dbReference>
<dbReference type="GO" id="GO:0005524">
    <property type="term" value="F:ATP binding"/>
    <property type="evidence" value="ECO:0007669"/>
    <property type="project" value="UniProtKB-KW"/>
</dbReference>
<evidence type="ECO:0000256" key="1">
    <source>
        <dbReference type="ARBA" id="ARBA00022679"/>
    </source>
</evidence>
<dbReference type="PANTHER" id="PTHR28629:SF4">
    <property type="entry name" value="TRIOKINASE_FMN CYCLASE"/>
    <property type="match status" value="1"/>
</dbReference>
<keyword evidence="8" id="KW-1185">Reference proteome</keyword>
<keyword evidence="3 7" id="KW-0418">Kinase</keyword>
<evidence type="ECO:0000256" key="3">
    <source>
        <dbReference type="ARBA" id="ARBA00022777"/>
    </source>
</evidence>
<dbReference type="SMART" id="SM01120">
    <property type="entry name" value="Dak2"/>
    <property type="match status" value="1"/>
</dbReference>
<dbReference type="Gene3D" id="3.30.1180.20">
    <property type="entry name" value="Dihydroxyacetone kinase, domain 2"/>
    <property type="match status" value="1"/>
</dbReference>
<dbReference type="Pfam" id="PF02734">
    <property type="entry name" value="Dak2"/>
    <property type="match status" value="1"/>
</dbReference>
<dbReference type="PANTHER" id="PTHR28629">
    <property type="entry name" value="TRIOKINASE/FMN CYCLASE"/>
    <property type="match status" value="1"/>
</dbReference>
<evidence type="ECO:0000259" key="5">
    <source>
        <dbReference type="PROSITE" id="PS51480"/>
    </source>
</evidence>
<dbReference type="FunFam" id="3.40.50.10440:FF:000001">
    <property type="entry name" value="Dihydroxyacetone kinase, DhaK subunit"/>
    <property type="match status" value="1"/>
</dbReference>
<dbReference type="InterPro" id="IPR004007">
    <property type="entry name" value="DhaL_dom"/>
</dbReference>
<dbReference type="SUPFAM" id="SSF82549">
    <property type="entry name" value="DAK1/DegV-like"/>
    <property type="match status" value="1"/>
</dbReference>
<sequence length="563" mass="56061">MKKLINDVPAVVPEALKGLVRSSVGLRLIEGTTTVVRADLETVLAAGKVALISGGGSGHEPAHAGYVGPGLLSAAVAGDVFASPSTDAVLTAIRAVAGSGGVLLIVKNYTGDRLNFGLAAEIARSEGVEVDLVIVDDDSALGTAEETAGRRGIAGTVFVHKIAGAAAEAGLPLAEVKRRAEAAVAATGSMGVALSPCIVPAAGTPNFELGAGEIEMGLGIHGEAGLERGPLLPARALAHALVDKIVTDRGFAAGERVALLVNNLGATPPMEVSIMAGDALDACAAAGLAVERIWAGTFLTAIDMAGVSLSLMRLDAARLDALDAMAMAPAWALPGHPGEPVTLPVSLPGPQTPVAKISAEQGDLGSVAAIMAACRALIATEPELTRMDQIVGDGDIGRSLAGGAEALIAAESELKPLSGATLWLRVGAIIRASTGGTSGPLYAILATGAGNALNAAGPEPLTQLTDAFAAGVAALRALGGAVPGDRTMVDALAPAVKAMRQAQDIKSALRLASEAAELGAAATAEMAPRLGRSSYVGARVLGHRDPGAQAVAIWLAAAAEAMA</sequence>
<dbReference type="Gene3D" id="3.40.50.10440">
    <property type="entry name" value="Dihydroxyacetone kinase, domain 1"/>
    <property type="match status" value="1"/>
</dbReference>
<reference evidence="8" key="1">
    <citation type="submission" date="2016-10" db="EMBL/GenBank/DDBJ databases">
        <authorList>
            <person name="Varghese N."/>
            <person name="Submissions S."/>
        </authorList>
    </citation>
    <scope>NUCLEOTIDE SEQUENCE [LARGE SCALE GENOMIC DNA]</scope>
    <source>
        <strain evidence="8">DSM 26471</strain>
    </source>
</reference>
<dbReference type="PROSITE" id="PS51480">
    <property type="entry name" value="DHAL"/>
    <property type="match status" value="1"/>
</dbReference>
<dbReference type="EMBL" id="FORH01000007">
    <property type="protein sequence ID" value="SFJ90887.1"/>
    <property type="molecule type" value="Genomic_DNA"/>
</dbReference>
<dbReference type="PROSITE" id="PS51481">
    <property type="entry name" value="DHAK"/>
    <property type="match status" value="1"/>
</dbReference>
<evidence type="ECO:0000313" key="8">
    <source>
        <dbReference type="Proteomes" id="UP000199630"/>
    </source>
</evidence>
<evidence type="ECO:0000256" key="4">
    <source>
        <dbReference type="ARBA" id="ARBA00022840"/>
    </source>
</evidence>
<dbReference type="OrthoDB" id="9806345at2"/>
<dbReference type="InterPro" id="IPR050861">
    <property type="entry name" value="Dihydroxyacetone_Kinase"/>
</dbReference>
<dbReference type="FunFam" id="1.25.40.340:FF:000002">
    <property type="entry name" value="Dihydroxyacetone kinase, L subunit"/>
    <property type="match status" value="1"/>
</dbReference>
<evidence type="ECO:0000259" key="6">
    <source>
        <dbReference type="PROSITE" id="PS51481"/>
    </source>
</evidence>
<feature type="domain" description="DhaK" evidence="6">
    <location>
        <begin position="7"/>
        <end position="331"/>
    </location>
</feature>
<dbReference type="AlphaFoldDB" id="A0A1I3V9I5"/>
<accession>A0A1I3V9I5</accession>
<dbReference type="STRING" id="588602.SAMN04487991_3232"/>
<keyword evidence="1" id="KW-0808">Transferase</keyword>
<dbReference type="RefSeq" id="WP_090061743.1">
    <property type="nucleotide sequence ID" value="NZ_FORH01000007.1"/>
</dbReference>
<protein>
    <submittedName>
        <fullName evidence="7">Homodimeric dihydroxyacetone kinase</fullName>
    </submittedName>
</protein>
<evidence type="ECO:0000256" key="2">
    <source>
        <dbReference type="ARBA" id="ARBA00022741"/>
    </source>
</evidence>
<keyword evidence="2" id="KW-0547">Nucleotide-binding</keyword>
<dbReference type="Gene3D" id="1.25.40.340">
    <property type="match status" value="1"/>
</dbReference>
<dbReference type="InterPro" id="IPR004006">
    <property type="entry name" value="DhaK_dom"/>
</dbReference>
<name>A0A1I3V9I5_9RHOB</name>
<dbReference type="SUPFAM" id="SSF101473">
    <property type="entry name" value="DhaL-like"/>
    <property type="match status" value="1"/>
</dbReference>
<dbReference type="GO" id="GO:0004371">
    <property type="term" value="F:glycerone kinase activity"/>
    <property type="evidence" value="ECO:0007669"/>
    <property type="project" value="InterPro"/>
</dbReference>
<dbReference type="Proteomes" id="UP000199630">
    <property type="component" value="Unassembled WGS sequence"/>
</dbReference>
<proteinExistence type="predicted"/>
<keyword evidence="4" id="KW-0067">ATP-binding</keyword>
<organism evidence="7 8">
    <name type="scientific">Celeribacter neptunius</name>
    <dbReference type="NCBI Taxonomy" id="588602"/>
    <lineage>
        <taxon>Bacteria</taxon>
        <taxon>Pseudomonadati</taxon>
        <taxon>Pseudomonadota</taxon>
        <taxon>Alphaproteobacteria</taxon>
        <taxon>Rhodobacterales</taxon>
        <taxon>Roseobacteraceae</taxon>
        <taxon>Celeribacter</taxon>
    </lineage>
</organism>
<dbReference type="Pfam" id="PF02733">
    <property type="entry name" value="Dak1"/>
    <property type="match status" value="1"/>
</dbReference>
<dbReference type="NCBIfam" id="NF011049">
    <property type="entry name" value="PRK14479.1"/>
    <property type="match status" value="1"/>
</dbReference>